<sequence>MSEHCPDCADGKACGNYHVYVIELKKNVLKLEPSFPFE</sequence>
<organism evidence="1">
    <name type="scientific">marine metagenome</name>
    <dbReference type="NCBI Taxonomy" id="408172"/>
    <lineage>
        <taxon>unclassified sequences</taxon>
        <taxon>metagenomes</taxon>
        <taxon>ecological metagenomes</taxon>
    </lineage>
</organism>
<evidence type="ECO:0000313" key="1">
    <source>
        <dbReference type="EMBL" id="SVB97790.1"/>
    </source>
</evidence>
<dbReference type="AlphaFoldDB" id="A0A382IDP4"/>
<reference evidence="1" key="1">
    <citation type="submission" date="2018-05" db="EMBL/GenBank/DDBJ databases">
        <authorList>
            <person name="Lanie J.A."/>
            <person name="Ng W.-L."/>
            <person name="Kazmierczak K.M."/>
            <person name="Andrzejewski T.M."/>
            <person name="Davidsen T.M."/>
            <person name="Wayne K.J."/>
            <person name="Tettelin H."/>
            <person name="Glass J.I."/>
            <person name="Rusch D."/>
            <person name="Podicherti R."/>
            <person name="Tsui H.-C.T."/>
            <person name="Winkler M.E."/>
        </authorList>
    </citation>
    <scope>NUCLEOTIDE SEQUENCE</scope>
</reference>
<gene>
    <name evidence="1" type="ORF">METZ01_LOCUS250644</name>
</gene>
<feature type="non-terminal residue" evidence="1">
    <location>
        <position position="38"/>
    </location>
</feature>
<name>A0A382IDP4_9ZZZZ</name>
<dbReference type="EMBL" id="UINC01066761">
    <property type="protein sequence ID" value="SVB97790.1"/>
    <property type="molecule type" value="Genomic_DNA"/>
</dbReference>
<protein>
    <submittedName>
        <fullName evidence="1">Uncharacterized protein</fullName>
    </submittedName>
</protein>
<accession>A0A382IDP4</accession>
<proteinExistence type="predicted"/>